<reference evidence="2" key="1">
    <citation type="submission" date="2017-02" db="UniProtKB">
        <authorList>
            <consortium name="WormBaseParasite"/>
        </authorList>
    </citation>
    <scope>IDENTIFICATION</scope>
</reference>
<accession>A0A0N4WUE3</accession>
<protein>
    <submittedName>
        <fullName evidence="2">Integrase_H2C2 domain-containing protein</fullName>
    </submittedName>
</protein>
<dbReference type="Gene3D" id="1.10.340.70">
    <property type="match status" value="1"/>
</dbReference>
<dbReference type="Pfam" id="PF17921">
    <property type="entry name" value="Integrase_H2C2"/>
    <property type="match status" value="1"/>
</dbReference>
<dbReference type="PANTHER" id="PTHR47331">
    <property type="entry name" value="PHD-TYPE DOMAIN-CONTAINING PROTEIN"/>
    <property type="match status" value="1"/>
</dbReference>
<dbReference type="AlphaFoldDB" id="A0A0N4WUE3"/>
<proteinExistence type="predicted"/>
<sequence>MLVNNRLKEIRRIVEASNGEGVEVKFKFVPTNQNPADAGTRVLQKRSWTMTLGGRDLTSYATPTWSAPSYALSMDNTQEHDRAPALVNAVGLEPMQETVEQIIDLSRFSSLTKAKRVMALVMVFVKKLVERLPQARKEAIQGNIPELRHTPIYPQAIGGYALAASRRAIIRNHQVLHLTDEYRKSIENKLRLYKDEDHLWRSKGRIGNTILDTDAKSPIFVFPKTPLADLIVKEAHGNYHQGIEHTMATIRSQYWIPKLRQQVRHLVKHCVKCRRFNGLPYAYPEKKKICQLAA</sequence>
<feature type="domain" description="Integrase zinc-binding" evidence="1">
    <location>
        <begin position="226"/>
        <end position="277"/>
    </location>
</feature>
<name>A0A0N4WUE3_HAEPC</name>
<dbReference type="WBParaSite" id="HPLM_0001526601-mRNA-1">
    <property type="protein sequence ID" value="HPLM_0001526601-mRNA-1"/>
    <property type="gene ID" value="HPLM_0001526601"/>
</dbReference>
<evidence type="ECO:0000259" key="1">
    <source>
        <dbReference type="Pfam" id="PF17921"/>
    </source>
</evidence>
<organism evidence="2">
    <name type="scientific">Haemonchus placei</name>
    <name type="common">Barber's pole worm</name>
    <dbReference type="NCBI Taxonomy" id="6290"/>
    <lineage>
        <taxon>Eukaryota</taxon>
        <taxon>Metazoa</taxon>
        <taxon>Ecdysozoa</taxon>
        <taxon>Nematoda</taxon>
        <taxon>Chromadorea</taxon>
        <taxon>Rhabditida</taxon>
        <taxon>Rhabditina</taxon>
        <taxon>Rhabditomorpha</taxon>
        <taxon>Strongyloidea</taxon>
        <taxon>Trichostrongylidae</taxon>
        <taxon>Haemonchus</taxon>
    </lineage>
</organism>
<dbReference type="InterPro" id="IPR041588">
    <property type="entry name" value="Integrase_H2C2"/>
</dbReference>
<evidence type="ECO:0000313" key="2">
    <source>
        <dbReference type="WBParaSite" id="HPLM_0001526601-mRNA-1"/>
    </source>
</evidence>
<dbReference type="OMA" id="WTHAKRI"/>